<dbReference type="InterPro" id="IPR051935">
    <property type="entry name" value="HSDL2"/>
</dbReference>
<dbReference type="FunFam" id="3.40.50.720:FF:000301">
    <property type="entry name" value="Hydroxysteroid dehydrogenase like 2"/>
    <property type="match status" value="1"/>
</dbReference>
<name>A0A7M7PHX0_STRPU</name>
<feature type="domain" description="SCP2" evidence="9">
    <location>
        <begin position="453"/>
        <end position="543"/>
    </location>
</feature>
<evidence type="ECO:0000256" key="6">
    <source>
        <dbReference type="ARBA" id="ARBA00023128"/>
    </source>
</evidence>
<dbReference type="AlphaFoldDB" id="A0A7M7PHX0"/>
<protein>
    <recommendedName>
        <fullName evidence="8">Hydroxysteroid dehydrogenase-like protein 2</fullName>
    </recommendedName>
</protein>
<dbReference type="GO" id="GO:0005739">
    <property type="term" value="C:mitochondrion"/>
    <property type="evidence" value="ECO:0000318"/>
    <property type="project" value="GO_Central"/>
</dbReference>
<dbReference type="NCBIfam" id="NF006133">
    <property type="entry name" value="PRK08278.1"/>
    <property type="match status" value="1"/>
</dbReference>
<evidence type="ECO:0000256" key="2">
    <source>
        <dbReference type="ARBA" id="ARBA00004275"/>
    </source>
</evidence>
<evidence type="ECO:0000256" key="7">
    <source>
        <dbReference type="ARBA" id="ARBA00023140"/>
    </source>
</evidence>
<keyword evidence="6" id="KW-0496">Mitochondrion</keyword>
<reference evidence="11" key="1">
    <citation type="submission" date="2015-02" db="EMBL/GenBank/DDBJ databases">
        <title>Genome sequencing for Strongylocentrotus purpuratus.</title>
        <authorList>
            <person name="Murali S."/>
            <person name="Liu Y."/>
            <person name="Vee V."/>
            <person name="English A."/>
            <person name="Wang M."/>
            <person name="Skinner E."/>
            <person name="Han Y."/>
            <person name="Muzny D.M."/>
            <person name="Worley K.C."/>
            <person name="Gibbs R.A."/>
        </authorList>
    </citation>
    <scope>NUCLEOTIDE SEQUENCE</scope>
</reference>
<keyword evidence="11" id="KW-1185">Reference proteome</keyword>
<evidence type="ECO:0000259" key="9">
    <source>
        <dbReference type="Pfam" id="PF02036"/>
    </source>
</evidence>
<evidence type="ECO:0000256" key="3">
    <source>
        <dbReference type="ARBA" id="ARBA00006484"/>
    </source>
</evidence>
<dbReference type="RefSeq" id="XP_030852027.1">
    <property type="nucleotide sequence ID" value="XM_030996167.1"/>
</dbReference>
<keyword evidence="5" id="KW-0560">Oxidoreductase</keyword>
<evidence type="ECO:0000313" key="10">
    <source>
        <dbReference type="EnsemblMetazoa" id="XP_030852027"/>
    </source>
</evidence>
<dbReference type="OrthoDB" id="5327538at2759"/>
<dbReference type="OMA" id="STNFFDM"/>
<dbReference type="Pfam" id="PF02036">
    <property type="entry name" value="SCP2"/>
    <property type="match status" value="2"/>
</dbReference>
<sequence length="549" mass="58059">MINTGKLAGRTLFITGASRGIGKAIALKAARDGANVVIAAKTAEAHPKLPGTIYTAAEEVEKLGGKCLPCIVDIREESQVISAVEEAVKKFGGIDILVNNASAISLTDTDHTPMKKYDLMNSVNARGTYMCSRVCLPYLRKGTNPHILNLSPPLNFEPKWFRGHVAYSIAKYGMSLCVLGMAEEFKADGIAVNALWPRTAIWTAAMQMIGGESDSTMKSCRSVDIITDAAYAIFSKDSSTFTGNYCIDDEIVRAEGITDLGQYSCVKGEPLLLDFFVDPDPKAKPGEFIDAIGAEEALGGGGAEAGAGAVPAMFDKMGSMLSESHVQKIGAVFQFELSGNEPGTWHLDLKNGSGSAGSGPPTNAADATLSLDSADFIKMFEGKIKATVAFMGGKLKIKGDMMKAMKLEKLMDEFNKLPAAAAAPKAEPVAAAAASGGSGGQIDVMFTRIRELLSEEMVGKIGAVYQFDVSGEEAGSWTLDLKNGSGSANAGAAENPDVTMILDTANFIKMFQGKMNPTMAFMGGKLKIKGDLGKAMKLEGIMKKMQSKL</sequence>
<evidence type="ECO:0000313" key="11">
    <source>
        <dbReference type="Proteomes" id="UP000007110"/>
    </source>
</evidence>
<accession>A0A7M7PHX0</accession>
<evidence type="ECO:0000256" key="4">
    <source>
        <dbReference type="ARBA" id="ARBA00022857"/>
    </source>
</evidence>
<organism evidence="10 11">
    <name type="scientific">Strongylocentrotus purpuratus</name>
    <name type="common">Purple sea urchin</name>
    <dbReference type="NCBI Taxonomy" id="7668"/>
    <lineage>
        <taxon>Eukaryota</taxon>
        <taxon>Metazoa</taxon>
        <taxon>Echinodermata</taxon>
        <taxon>Eleutherozoa</taxon>
        <taxon>Echinozoa</taxon>
        <taxon>Echinoidea</taxon>
        <taxon>Euechinoidea</taxon>
        <taxon>Echinacea</taxon>
        <taxon>Camarodonta</taxon>
        <taxon>Echinidea</taxon>
        <taxon>Strongylocentrotidae</taxon>
        <taxon>Strongylocentrotus</taxon>
    </lineage>
</organism>
<evidence type="ECO:0000256" key="1">
    <source>
        <dbReference type="ARBA" id="ARBA00004173"/>
    </source>
</evidence>
<evidence type="ECO:0000256" key="8">
    <source>
        <dbReference type="ARBA" id="ARBA00040243"/>
    </source>
</evidence>
<dbReference type="GO" id="GO:0005777">
    <property type="term" value="C:peroxisome"/>
    <property type="evidence" value="ECO:0007669"/>
    <property type="project" value="UniProtKB-SubCell"/>
</dbReference>
<dbReference type="FunCoup" id="A0A7M7PHX0">
    <property type="interactions" value="1000"/>
</dbReference>
<dbReference type="SUPFAM" id="SSF55718">
    <property type="entry name" value="SCP-like"/>
    <property type="match status" value="2"/>
</dbReference>
<comment type="subcellular location">
    <subcellularLocation>
        <location evidence="1">Mitochondrion</location>
    </subcellularLocation>
    <subcellularLocation>
        <location evidence="2">Peroxisome</location>
    </subcellularLocation>
</comment>
<feature type="domain" description="SCP2" evidence="9">
    <location>
        <begin position="323"/>
        <end position="412"/>
    </location>
</feature>
<dbReference type="InterPro" id="IPR002347">
    <property type="entry name" value="SDR_fam"/>
</dbReference>
<dbReference type="PANTHER" id="PTHR42808:SF3">
    <property type="entry name" value="HYDROXYSTEROID DEHYDROGENASE-LIKE PROTEIN 2"/>
    <property type="match status" value="1"/>
</dbReference>
<reference evidence="10" key="2">
    <citation type="submission" date="2021-01" db="UniProtKB">
        <authorList>
            <consortium name="EnsemblMetazoa"/>
        </authorList>
    </citation>
    <scope>IDENTIFICATION</scope>
</reference>
<keyword evidence="4" id="KW-0521">NADP</keyword>
<dbReference type="EnsemblMetazoa" id="XM_030996167">
    <property type="protein sequence ID" value="XP_030852027"/>
    <property type="gene ID" value="LOC115928633"/>
</dbReference>
<dbReference type="GO" id="GO:0016491">
    <property type="term" value="F:oxidoreductase activity"/>
    <property type="evidence" value="ECO:0007669"/>
    <property type="project" value="UniProtKB-KW"/>
</dbReference>
<dbReference type="Gene3D" id="3.30.1050.10">
    <property type="entry name" value="SCP2 sterol-binding domain"/>
    <property type="match status" value="2"/>
</dbReference>
<comment type="similarity">
    <text evidence="3">Belongs to the short-chain dehydrogenases/reductases (SDR) family.</text>
</comment>
<dbReference type="SUPFAM" id="SSF51735">
    <property type="entry name" value="NAD(P)-binding Rossmann-fold domains"/>
    <property type="match status" value="1"/>
</dbReference>
<dbReference type="Gene3D" id="3.40.50.720">
    <property type="entry name" value="NAD(P)-binding Rossmann-like Domain"/>
    <property type="match status" value="1"/>
</dbReference>
<keyword evidence="7" id="KW-0576">Peroxisome</keyword>
<dbReference type="InterPro" id="IPR003033">
    <property type="entry name" value="SCP2_sterol-bd_dom"/>
</dbReference>
<dbReference type="GeneID" id="115928633"/>
<dbReference type="InParanoid" id="A0A7M7PHX0"/>
<dbReference type="CDD" id="cd09762">
    <property type="entry name" value="HSDL2_SDR_c"/>
    <property type="match status" value="1"/>
</dbReference>
<dbReference type="PANTHER" id="PTHR42808">
    <property type="entry name" value="HYDROXYSTEROID DEHYDROGENASE-LIKE PROTEIN 2"/>
    <property type="match status" value="1"/>
</dbReference>
<dbReference type="KEGG" id="spu:115928633"/>
<evidence type="ECO:0000256" key="5">
    <source>
        <dbReference type="ARBA" id="ARBA00023002"/>
    </source>
</evidence>
<proteinExistence type="inferred from homology"/>
<dbReference type="Proteomes" id="UP000007110">
    <property type="component" value="Unassembled WGS sequence"/>
</dbReference>
<dbReference type="PRINTS" id="PR00081">
    <property type="entry name" value="GDHRDH"/>
</dbReference>
<dbReference type="Pfam" id="PF00106">
    <property type="entry name" value="adh_short"/>
    <property type="match status" value="1"/>
</dbReference>
<dbReference type="InterPro" id="IPR036527">
    <property type="entry name" value="SCP2_sterol-bd_dom_sf"/>
</dbReference>
<dbReference type="InterPro" id="IPR036291">
    <property type="entry name" value="NAD(P)-bd_dom_sf"/>
</dbReference>